<keyword evidence="2" id="KW-1185">Reference proteome</keyword>
<dbReference type="OrthoDB" id="7067623at2"/>
<dbReference type="Proteomes" id="UP000293852">
    <property type="component" value="Unassembled WGS sequence"/>
</dbReference>
<accession>A0A4Q7M7E2</accession>
<proteinExistence type="predicted"/>
<dbReference type="EMBL" id="SGWX01000001">
    <property type="protein sequence ID" value="RZS63023.1"/>
    <property type="molecule type" value="Genomic_DNA"/>
</dbReference>
<evidence type="ECO:0000313" key="2">
    <source>
        <dbReference type="Proteomes" id="UP000293852"/>
    </source>
</evidence>
<dbReference type="RefSeq" id="WP_130416441.1">
    <property type="nucleotide sequence ID" value="NZ_SGWX01000001.1"/>
</dbReference>
<evidence type="ECO:0000313" key="1">
    <source>
        <dbReference type="EMBL" id="RZS63023.1"/>
    </source>
</evidence>
<gene>
    <name evidence="1" type="ORF">EV386_3380</name>
</gene>
<dbReference type="AlphaFoldDB" id="A0A4Q7M7E2"/>
<comment type="caution">
    <text evidence="1">The sequence shown here is derived from an EMBL/GenBank/DDBJ whole genome shotgun (WGS) entry which is preliminary data.</text>
</comment>
<protein>
    <submittedName>
        <fullName evidence="1">Uncharacterized protein</fullName>
    </submittedName>
</protein>
<name>A0A4Q7M7E2_9MICO</name>
<reference evidence="1 2" key="1">
    <citation type="submission" date="2019-02" db="EMBL/GenBank/DDBJ databases">
        <title>Sequencing the genomes of 1000 actinobacteria strains.</title>
        <authorList>
            <person name="Klenk H.-P."/>
        </authorList>
    </citation>
    <scope>NUCLEOTIDE SEQUENCE [LARGE SCALE GENOMIC DNA]</scope>
    <source>
        <strain evidence="1 2">DSM 16932</strain>
    </source>
</reference>
<sequence length="60" mass="6264">MAKNIGGRRAGAVTNRVQFETPGGTYVKTDRLGVIISVKKSPGPYRGVAKVSAPPKPAGR</sequence>
<organism evidence="1 2">
    <name type="scientific">Xylanimonas ulmi</name>
    <dbReference type="NCBI Taxonomy" id="228973"/>
    <lineage>
        <taxon>Bacteria</taxon>
        <taxon>Bacillati</taxon>
        <taxon>Actinomycetota</taxon>
        <taxon>Actinomycetes</taxon>
        <taxon>Micrococcales</taxon>
        <taxon>Promicromonosporaceae</taxon>
        <taxon>Xylanimonas</taxon>
    </lineage>
</organism>